<keyword evidence="1" id="KW-0472">Membrane</keyword>
<dbReference type="InterPro" id="IPR021514">
    <property type="entry name" value="DUF3176"/>
</dbReference>
<accession>A0A6A6HFN6</accession>
<dbReference type="PANTHER" id="PTHR35394:SF6">
    <property type="entry name" value="DUF3176 DOMAIN-CONTAINING PROTEIN"/>
    <property type="match status" value="1"/>
</dbReference>
<gene>
    <name evidence="2" type="ORF">EV356DRAFT_558030</name>
</gene>
<evidence type="ECO:0000313" key="3">
    <source>
        <dbReference type="Proteomes" id="UP000800092"/>
    </source>
</evidence>
<dbReference type="AlphaFoldDB" id="A0A6A6HFN6"/>
<keyword evidence="1" id="KW-1133">Transmembrane helix</keyword>
<dbReference type="OrthoDB" id="5376804at2759"/>
<dbReference type="PANTHER" id="PTHR35394">
    <property type="entry name" value="DUF3176 DOMAIN-CONTAINING PROTEIN"/>
    <property type="match status" value="1"/>
</dbReference>
<evidence type="ECO:0008006" key="4">
    <source>
        <dbReference type="Google" id="ProtNLM"/>
    </source>
</evidence>
<evidence type="ECO:0000313" key="2">
    <source>
        <dbReference type="EMBL" id="KAF2236905.1"/>
    </source>
</evidence>
<keyword evidence="1" id="KW-0812">Transmembrane</keyword>
<dbReference type="Proteomes" id="UP000800092">
    <property type="component" value="Unassembled WGS sequence"/>
</dbReference>
<feature type="transmembrane region" description="Helical" evidence="1">
    <location>
        <begin position="192"/>
        <end position="211"/>
    </location>
</feature>
<organism evidence="2 3">
    <name type="scientific">Viridothelium virens</name>
    <name type="common">Speckled blister lichen</name>
    <name type="synonym">Trypethelium virens</name>
    <dbReference type="NCBI Taxonomy" id="1048519"/>
    <lineage>
        <taxon>Eukaryota</taxon>
        <taxon>Fungi</taxon>
        <taxon>Dikarya</taxon>
        <taxon>Ascomycota</taxon>
        <taxon>Pezizomycotina</taxon>
        <taxon>Dothideomycetes</taxon>
        <taxon>Dothideomycetes incertae sedis</taxon>
        <taxon>Trypetheliales</taxon>
        <taxon>Trypetheliaceae</taxon>
        <taxon>Viridothelium</taxon>
    </lineage>
</organism>
<keyword evidence="3" id="KW-1185">Reference proteome</keyword>
<evidence type="ECO:0000256" key="1">
    <source>
        <dbReference type="SAM" id="Phobius"/>
    </source>
</evidence>
<dbReference type="EMBL" id="ML991782">
    <property type="protein sequence ID" value="KAF2236905.1"/>
    <property type="molecule type" value="Genomic_DNA"/>
</dbReference>
<feature type="transmembrane region" description="Helical" evidence="1">
    <location>
        <begin position="125"/>
        <end position="146"/>
    </location>
</feature>
<protein>
    <recommendedName>
        <fullName evidence="4">DUF3176 domain-containing protein</fullName>
    </recommendedName>
</protein>
<proteinExistence type="predicted"/>
<feature type="transmembrane region" description="Helical" evidence="1">
    <location>
        <begin position="544"/>
        <end position="566"/>
    </location>
</feature>
<reference evidence="2" key="1">
    <citation type="journal article" date="2020" name="Stud. Mycol.">
        <title>101 Dothideomycetes genomes: a test case for predicting lifestyles and emergence of pathogens.</title>
        <authorList>
            <person name="Haridas S."/>
            <person name="Albert R."/>
            <person name="Binder M."/>
            <person name="Bloem J."/>
            <person name="Labutti K."/>
            <person name="Salamov A."/>
            <person name="Andreopoulos B."/>
            <person name="Baker S."/>
            <person name="Barry K."/>
            <person name="Bills G."/>
            <person name="Bluhm B."/>
            <person name="Cannon C."/>
            <person name="Castanera R."/>
            <person name="Culley D."/>
            <person name="Daum C."/>
            <person name="Ezra D."/>
            <person name="Gonzalez J."/>
            <person name="Henrissat B."/>
            <person name="Kuo A."/>
            <person name="Liang C."/>
            <person name="Lipzen A."/>
            <person name="Lutzoni F."/>
            <person name="Magnuson J."/>
            <person name="Mondo S."/>
            <person name="Nolan M."/>
            <person name="Ohm R."/>
            <person name="Pangilinan J."/>
            <person name="Park H.-J."/>
            <person name="Ramirez L."/>
            <person name="Alfaro M."/>
            <person name="Sun H."/>
            <person name="Tritt A."/>
            <person name="Yoshinaga Y."/>
            <person name="Zwiers L.-H."/>
            <person name="Turgeon B."/>
            <person name="Goodwin S."/>
            <person name="Spatafora J."/>
            <person name="Crous P."/>
            <person name="Grigoriev I."/>
        </authorList>
    </citation>
    <scope>NUCLEOTIDE SEQUENCE</scope>
    <source>
        <strain evidence="2">Tuck. ex Michener</strain>
    </source>
</reference>
<dbReference type="Pfam" id="PF11374">
    <property type="entry name" value="DUF3176"/>
    <property type="match status" value="1"/>
</dbReference>
<name>A0A6A6HFN6_VIRVR</name>
<feature type="transmembrane region" description="Helical" evidence="1">
    <location>
        <begin position="93"/>
        <end position="113"/>
    </location>
</feature>
<sequence length="627" mass="67204">MAKQYSTVNNAPDGSDADSIERILTILDQNTSYEGSQEILGPTSASSTLKEAKEICSESPFISSTSSSSKRGSVVRSVGRKVSFKLSPWTSEILSLGLGIGALTGIIALLAHFNGQALPNWPYDITLNTLIALMATIVNAGIAVSLQSGLSQLKWIGFKSGRRPLADFETFDEASRGSRGVFKLLATARGGVFGSLGAIIAIVSLALGPFAQQIIEYRMRTVAHPGLANIPRALNYSGALPGDSSSTGYVPILPMKSAVYNGLFAENNKPAATLPFACPTGNCTWPTYDTLAVCSECIEISSVMERYCGPDDTDGGHQNLGSCGWKVPQGAVLNSSADVFSMTPFFPFSQGDMPYATIMKLVFMGTESFCVQTLSSSVVNGSLIEDVTDIVYNSTVVDMSSSELIFDSNSNNATTEYPVYINTPSSLPYQVSMGAKLALAGWFSTLFRAGSATRSASSFNRTISSTNPDAVAVNLTVGISSGETFFDTDIVTAFYWNYYQYPSGIPLLLSDLATSMTVAFRSFTGAKGVAGMAENVESYVHVRWAFLTLPLVVVGGAALFLGCVVWRTKVVESKVWKGSALAMLSCGLDRELRRSFMGTEDMNRVRKLARGANVRLDEDDDGIWLRE</sequence>